<dbReference type="PANTHER" id="PTHR43157">
    <property type="entry name" value="PHOSPHATIDYLINOSITOL-GLYCAN BIOSYNTHESIS CLASS F PROTEIN-RELATED"/>
    <property type="match status" value="1"/>
</dbReference>
<protein>
    <recommendedName>
        <fullName evidence="4">NAD(P)-binding protein</fullName>
    </recommendedName>
</protein>
<name>A0A9W8Y774_9PLEO</name>
<dbReference type="InterPro" id="IPR036291">
    <property type="entry name" value="NAD(P)-bd_dom_sf"/>
</dbReference>
<keyword evidence="1" id="KW-0560">Oxidoreductase</keyword>
<dbReference type="PRINTS" id="PR00081">
    <property type="entry name" value="GDHRDH"/>
</dbReference>
<organism evidence="2 3">
    <name type="scientific">Neocucurbitaria cava</name>
    <dbReference type="NCBI Taxonomy" id="798079"/>
    <lineage>
        <taxon>Eukaryota</taxon>
        <taxon>Fungi</taxon>
        <taxon>Dikarya</taxon>
        <taxon>Ascomycota</taxon>
        <taxon>Pezizomycotina</taxon>
        <taxon>Dothideomycetes</taxon>
        <taxon>Pleosporomycetidae</taxon>
        <taxon>Pleosporales</taxon>
        <taxon>Pleosporineae</taxon>
        <taxon>Cucurbitariaceae</taxon>
        <taxon>Neocucurbitaria</taxon>
    </lineage>
</organism>
<reference evidence="2" key="1">
    <citation type="submission" date="2022-10" db="EMBL/GenBank/DDBJ databases">
        <title>Tapping the CABI collections for fungal endophytes: first genome assemblies for Collariella, Neodidymelliopsis, Ascochyta clinopodiicola, Didymella pomorum, Didymosphaeria variabile, Neocosmospora piperis and Neocucurbitaria cava.</title>
        <authorList>
            <person name="Hill R."/>
        </authorList>
    </citation>
    <scope>NUCLEOTIDE SEQUENCE</scope>
    <source>
        <strain evidence="2">IMI 356814</strain>
    </source>
</reference>
<dbReference type="PANTHER" id="PTHR43157:SF31">
    <property type="entry name" value="PHOSPHATIDYLINOSITOL-GLYCAN BIOSYNTHESIS CLASS F PROTEIN"/>
    <property type="match status" value="1"/>
</dbReference>
<keyword evidence="3" id="KW-1185">Reference proteome</keyword>
<evidence type="ECO:0000256" key="1">
    <source>
        <dbReference type="ARBA" id="ARBA00023002"/>
    </source>
</evidence>
<dbReference type="EMBL" id="JAPEUY010000011">
    <property type="protein sequence ID" value="KAJ4368242.1"/>
    <property type="molecule type" value="Genomic_DNA"/>
</dbReference>
<evidence type="ECO:0008006" key="4">
    <source>
        <dbReference type="Google" id="ProtNLM"/>
    </source>
</evidence>
<gene>
    <name evidence="2" type="ORF">N0V83_006598</name>
</gene>
<dbReference type="Pfam" id="PF00106">
    <property type="entry name" value="adh_short"/>
    <property type="match status" value="1"/>
</dbReference>
<sequence>MGFALQFVKSQLFTSLPYPKYDFSGQTIIITGSNTGLGLEAARHIVRLGASKVILAVRTIFKGEAAARDIIASTNAKGNVIEVWSLVLSDFDSIKLFGERVQALTRLDALIQHAGILTKHFELVQGNESHITINVISATLVGLLVLPKLQETSRVYGVKTHLSFVGSDLQYIAKYKEGETSGSILEELAKKEDVNMSDRYSVSKLLLLYTVRELAVRAPLFKESKVVISKVTPGACQSGLFRDDMGWLEAMIQSIMVKLIARTTEVGSRTLVHSVKPDLEDSAHGAFLMDCRVASNGSRVDSAKGQSEQKRWIEGLFPKLESIAPGCTSVLA</sequence>
<comment type="caution">
    <text evidence="2">The sequence shown here is derived from an EMBL/GenBank/DDBJ whole genome shotgun (WGS) entry which is preliminary data.</text>
</comment>
<evidence type="ECO:0000313" key="3">
    <source>
        <dbReference type="Proteomes" id="UP001140560"/>
    </source>
</evidence>
<dbReference type="Proteomes" id="UP001140560">
    <property type="component" value="Unassembled WGS sequence"/>
</dbReference>
<evidence type="ECO:0000313" key="2">
    <source>
        <dbReference type="EMBL" id="KAJ4368242.1"/>
    </source>
</evidence>
<accession>A0A9W8Y774</accession>
<dbReference type="InterPro" id="IPR002347">
    <property type="entry name" value="SDR_fam"/>
</dbReference>
<dbReference type="SUPFAM" id="SSF51735">
    <property type="entry name" value="NAD(P)-binding Rossmann-fold domains"/>
    <property type="match status" value="1"/>
</dbReference>
<dbReference type="AlphaFoldDB" id="A0A9W8Y774"/>
<dbReference type="GO" id="GO:0016491">
    <property type="term" value="F:oxidoreductase activity"/>
    <property type="evidence" value="ECO:0007669"/>
    <property type="project" value="UniProtKB-KW"/>
</dbReference>
<dbReference type="Gene3D" id="3.40.50.720">
    <property type="entry name" value="NAD(P)-binding Rossmann-like Domain"/>
    <property type="match status" value="1"/>
</dbReference>
<dbReference type="OrthoDB" id="542013at2759"/>
<proteinExistence type="predicted"/>